<dbReference type="SUPFAM" id="SSF53756">
    <property type="entry name" value="UDP-Glycosyltransferase/glycogen phosphorylase"/>
    <property type="match status" value="1"/>
</dbReference>
<evidence type="ECO:0000313" key="5">
    <source>
        <dbReference type="EMBL" id="VAI12552.1"/>
    </source>
</evidence>
<dbReference type="GO" id="GO:0080043">
    <property type="term" value="F:quercetin 3-O-glucosyltransferase activity"/>
    <property type="evidence" value="ECO:0007669"/>
    <property type="project" value="TreeGrafter"/>
</dbReference>
<dbReference type="InterPro" id="IPR035595">
    <property type="entry name" value="UDP_glycos_trans_CS"/>
</dbReference>
<evidence type="ECO:0000256" key="1">
    <source>
        <dbReference type="ARBA" id="ARBA00009995"/>
    </source>
</evidence>
<name>A0A9R0WI57_TRITD</name>
<evidence type="ECO:0000256" key="3">
    <source>
        <dbReference type="RuleBase" id="RU003718"/>
    </source>
</evidence>
<protein>
    <recommendedName>
        <fullName evidence="4">Glycosyltransferase</fullName>
        <ecNumber evidence="4">2.4.1.-</ecNumber>
    </recommendedName>
</protein>
<dbReference type="CDD" id="cd03784">
    <property type="entry name" value="GT1_Gtf-like"/>
    <property type="match status" value="1"/>
</dbReference>
<proteinExistence type="inferred from homology"/>
<dbReference type="PANTHER" id="PTHR11926">
    <property type="entry name" value="GLUCOSYL/GLUCURONOSYL TRANSFERASES"/>
    <property type="match status" value="1"/>
</dbReference>
<dbReference type="EMBL" id="LT934119">
    <property type="protein sequence ID" value="VAI12552.1"/>
    <property type="molecule type" value="Genomic_DNA"/>
</dbReference>
<dbReference type="PANTHER" id="PTHR11926:SF1556">
    <property type="entry name" value="GLYCOSYLTRANSFERASE"/>
    <property type="match status" value="1"/>
</dbReference>
<comment type="similarity">
    <text evidence="1 3">Belongs to the UDP-glycosyltransferase family.</text>
</comment>
<dbReference type="GO" id="GO:0080044">
    <property type="term" value="F:quercetin 7-O-glucosyltransferase activity"/>
    <property type="evidence" value="ECO:0007669"/>
    <property type="project" value="TreeGrafter"/>
</dbReference>
<gene>
    <name evidence="5" type="ORF">TRITD_5Av1G010360</name>
</gene>
<reference evidence="5 6" key="1">
    <citation type="submission" date="2017-09" db="EMBL/GenBank/DDBJ databases">
        <authorList>
            <consortium name="International Durum Wheat Genome Sequencing Consortium (IDWGSC)"/>
            <person name="Milanesi L."/>
        </authorList>
    </citation>
    <scope>NUCLEOTIDE SEQUENCE [LARGE SCALE GENOMIC DNA]</scope>
    <source>
        <strain evidence="6">cv. Svevo</strain>
    </source>
</reference>
<dbReference type="EC" id="2.4.1.-" evidence="4"/>
<sequence length="481" mass="51687">MQHVYTSSSKKNTDRNIDRSAMAESEHSIHVLLAAYPAQGHINPLLQLAKRLAGQPGVRCTLAVTRSSLGPSGGASLDAGAVHVAAFSDGCDQRGYDEVGDVRLYLARLDSAGSSSLDGLLRSEAEQGRPVHALVYDAFLLFAPRVARRHGAKCAAYFTQACAVNLVYAHAWAGLLGVPVDKDSAPASPMPGIPTPLSPADFPSFLTDTAAPAYLDLLLQQCRGLEVADYNLINSFDELQPKEAEYLASRWGAMTVGPSVPSAYLDNRVANDTSYGFQIHTPMAAECKAWLDGRPASSVVYVSFGSLATPQPAQVAEVAEGLYDSGAPFLWVVRASEAWKLPPGFLDKVNNKADGRGLLVTWSPQLEVLAHPAVGCFVTHCGWNSTMEALSIGVPMVTVPQWADQPTNAKYIEDVWHVGVRVRGAVTKEELTRCVREVMDDGKGYRANAASWSHKAKKAMSAHGSSDTNITHFLSKLRLGK</sequence>
<dbReference type="FunFam" id="3.40.50.2000:FF:000237">
    <property type="entry name" value="Glycosyltransferase"/>
    <property type="match status" value="1"/>
</dbReference>
<keyword evidence="2 3" id="KW-0808">Transferase</keyword>
<accession>A0A9R0WI57</accession>
<dbReference type="InterPro" id="IPR002213">
    <property type="entry name" value="UDP_glucos_trans"/>
</dbReference>
<dbReference type="AlphaFoldDB" id="A0A9R0WI57"/>
<dbReference type="OMA" id="EFHFLEH"/>
<dbReference type="Gramene" id="TRITD5Av1G010360.1">
    <property type="protein sequence ID" value="TRITD5Av1G010360.1"/>
    <property type="gene ID" value="TRITD5Av1G010360"/>
</dbReference>
<dbReference type="Pfam" id="PF00201">
    <property type="entry name" value="UDPGT"/>
    <property type="match status" value="1"/>
</dbReference>
<organism evidence="5 6">
    <name type="scientific">Triticum turgidum subsp. durum</name>
    <name type="common">Durum wheat</name>
    <name type="synonym">Triticum durum</name>
    <dbReference type="NCBI Taxonomy" id="4567"/>
    <lineage>
        <taxon>Eukaryota</taxon>
        <taxon>Viridiplantae</taxon>
        <taxon>Streptophyta</taxon>
        <taxon>Embryophyta</taxon>
        <taxon>Tracheophyta</taxon>
        <taxon>Spermatophyta</taxon>
        <taxon>Magnoliopsida</taxon>
        <taxon>Liliopsida</taxon>
        <taxon>Poales</taxon>
        <taxon>Poaceae</taxon>
        <taxon>BOP clade</taxon>
        <taxon>Pooideae</taxon>
        <taxon>Triticodae</taxon>
        <taxon>Triticeae</taxon>
        <taxon>Triticinae</taxon>
        <taxon>Triticum</taxon>
    </lineage>
</organism>
<evidence type="ECO:0000256" key="2">
    <source>
        <dbReference type="ARBA" id="ARBA00022679"/>
    </source>
</evidence>
<keyword evidence="6" id="KW-1185">Reference proteome</keyword>
<dbReference type="Gene3D" id="3.40.50.2000">
    <property type="entry name" value="Glycogen Phosphorylase B"/>
    <property type="match status" value="2"/>
</dbReference>
<keyword evidence="3" id="KW-0328">Glycosyltransferase</keyword>
<dbReference type="PROSITE" id="PS00375">
    <property type="entry name" value="UDPGT"/>
    <property type="match status" value="1"/>
</dbReference>
<evidence type="ECO:0000313" key="6">
    <source>
        <dbReference type="Proteomes" id="UP000324705"/>
    </source>
</evidence>
<evidence type="ECO:0000256" key="4">
    <source>
        <dbReference type="RuleBase" id="RU362057"/>
    </source>
</evidence>
<dbReference type="Proteomes" id="UP000324705">
    <property type="component" value="Chromosome 5A"/>
</dbReference>